<feature type="domain" description="Shugoshin C-terminal" evidence="11">
    <location>
        <begin position="490"/>
        <end position="513"/>
    </location>
</feature>
<dbReference type="InterPro" id="IPR011516">
    <property type="entry name" value="Shugoshin_N"/>
</dbReference>
<dbReference type="Proteomes" id="UP000006039">
    <property type="component" value="Unassembled WGS sequence"/>
</dbReference>
<feature type="region of interest" description="Disordered" evidence="10">
    <location>
        <begin position="177"/>
        <end position="207"/>
    </location>
</feature>
<evidence type="ECO:0000256" key="10">
    <source>
        <dbReference type="SAM" id="MobiDB-lite"/>
    </source>
</evidence>
<evidence type="ECO:0000256" key="5">
    <source>
        <dbReference type="ARBA" id="ARBA00022829"/>
    </source>
</evidence>
<evidence type="ECO:0000313" key="14">
    <source>
        <dbReference type="EnsemblFungi" id="EJT76880"/>
    </source>
</evidence>
<keyword evidence="6 9" id="KW-0175">Coiled coil</keyword>
<evidence type="ECO:0000313" key="15">
    <source>
        <dbReference type="Proteomes" id="UP000006039"/>
    </source>
</evidence>
<dbReference type="Pfam" id="PF07557">
    <property type="entry name" value="Shugoshin_C"/>
    <property type="match status" value="1"/>
</dbReference>
<comment type="similarity">
    <text evidence="2">Belongs to the shugoshin family.</text>
</comment>
<feature type="domain" description="Shugoshin N-terminal coiled-coil" evidence="12">
    <location>
        <begin position="17"/>
        <end position="61"/>
    </location>
</feature>
<dbReference type="AlphaFoldDB" id="J3NZU7"/>
<dbReference type="EnsemblFungi" id="EJT76880">
    <property type="protein sequence ID" value="EJT76880"/>
    <property type="gene ID" value="GGTG_06794"/>
</dbReference>
<feature type="compositionally biased region" description="Basic and acidic residues" evidence="10">
    <location>
        <begin position="506"/>
        <end position="519"/>
    </location>
</feature>
<dbReference type="OrthoDB" id="5394106at2759"/>
<organism evidence="13">
    <name type="scientific">Gaeumannomyces tritici (strain R3-111a-1)</name>
    <name type="common">Wheat and barley take-all root rot fungus</name>
    <name type="synonym">Gaeumannomyces graminis var. tritici</name>
    <dbReference type="NCBI Taxonomy" id="644352"/>
    <lineage>
        <taxon>Eukaryota</taxon>
        <taxon>Fungi</taxon>
        <taxon>Dikarya</taxon>
        <taxon>Ascomycota</taxon>
        <taxon>Pezizomycotina</taxon>
        <taxon>Sordariomycetes</taxon>
        <taxon>Sordariomycetidae</taxon>
        <taxon>Magnaporthales</taxon>
        <taxon>Magnaporthaceae</taxon>
        <taxon>Gaeumannomyces</taxon>
    </lineage>
</organism>
<feature type="region of interest" description="Disordered" evidence="10">
    <location>
        <begin position="102"/>
        <end position="163"/>
    </location>
</feature>
<dbReference type="GeneID" id="20347252"/>
<keyword evidence="8" id="KW-0137">Centromere</keyword>
<keyword evidence="15" id="KW-1185">Reference proteome</keyword>
<evidence type="ECO:0000256" key="3">
    <source>
        <dbReference type="ARBA" id="ARBA00022454"/>
    </source>
</evidence>
<dbReference type="InterPro" id="IPR011515">
    <property type="entry name" value="Shugoshin_C"/>
</dbReference>
<evidence type="ECO:0000256" key="8">
    <source>
        <dbReference type="ARBA" id="ARBA00023328"/>
    </source>
</evidence>
<protein>
    <recommendedName>
        <fullName evidence="16">Shugoshin</fullName>
    </recommendedName>
</protein>
<keyword evidence="5" id="KW-0159">Chromosome partition</keyword>
<reference evidence="15" key="1">
    <citation type="submission" date="2010-07" db="EMBL/GenBank/DDBJ databases">
        <title>The genome sequence of Gaeumannomyces graminis var. tritici strain R3-111a-1.</title>
        <authorList>
            <consortium name="The Broad Institute Genome Sequencing Platform"/>
            <person name="Ma L.-J."/>
            <person name="Dead R."/>
            <person name="Young S."/>
            <person name="Zeng Q."/>
            <person name="Koehrsen M."/>
            <person name="Alvarado L."/>
            <person name="Berlin A."/>
            <person name="Chapman S.B."/>
            <person name="Chen Z."/>
            <person name="Freedman E."/>
            <person name="Gellesch M."/>
            <person name="Goldberg J."/>
            <person name="Griggs A."/>
            <person name="Gujja S."/>
            <person name="Heilman E.R."/>
            <person name="Heiman D."/>
            <person name="Hepburn T."/>
            <person name="Howarth C."/>
            <person name="Jen D."/>
            <person name="Larson L."/>
            <person name="Mehta T."/>
            <person name="Neiman D."/>
            <person name="Pearson M."/>
            <person name="Roberts A."/>
            <person name="Saif S."/>
            <person name="Shea T."/>
            <person name="Shenoy N."/>
            <person name="Sisk P."/>
            <person name="Stolte C."/>
            <person name="Sykes S."/>
            <person name="Walk T."/>
            <person name="White J."/>
            <person name="Yandava C."/>
            <person name="Haas B."/>
            <person name="Nusbaum C."/>
            <person name="Birren B."/>
        </authorList>
    </citation>
    <scope>NUCLEOTIDE SEQUENCE [LARGE SCALE GENOMIC DNA]</scope>
    <source>
        <strain evidence="15">R3-111a-1</strain>
    </source>
</reference>
<comment type="subcellular location">
    <subcellularLocation>
        <location evidence="1">Chromosome</location>
        <location evidence="1">Centromere</location>
    </subcellularLocation>
</comment>
<dbReference type="HOGENOM" id="CLU_013723_1_0_1"/>
<feature type="compositionally biased region" description="Basic and acidic residues" evidence="10">
    <location>
        <begin position="153"/>
        <end position="163"/>
    </location>
</feature>
<proteinExistence type="inferred from homology"/>
<dbReference type="EMBL" id="GL385397">
    <property type="protein sequence ID" value="EJT76880.1"/>
    <property type="molecule type" value="Genomic_DNA"/>
</dbReference>
<feature type="coiled-coil region" evidence="9">
    <location>
        <begin position="32"/>
        <end position="59"/>
    </location>
</feature>
<evidence type="ECO:0008006" key="16">
    <source>
        <dbReference type="Google" id="ProtNLM"/>
    </source>
</evidence>
<dbReference type="eggNOG" id="ENOG502SFX7">
    <property type="taxonomic scope" value="Eukaryota"/>
</dbReference>
<evidence type="ECO:0000256" key="6">
    <source>
        <dbReference type="ARBA" id="ARBA00023054"/>
    </source>
</evidence>
<evidence type="ECO:0000256" key="9">
    <source>
        <dbReference type="SAM" id="Coils"/>
    </source>
</evidence>
<keyword evidence="7" id="KW-0131">Cell cycle</keyword>
<evidence type="ECO:0000256" key="2">
    <source>
        <dbReference type="ARBA" id="ARBA00010845"/>
    </source>
</evidence>
<reference evidence="13" key="3">
    <citation type="submission" date="2010-09" db="EMBL/GenBank/DDBJ databases">
        <title>Annotation of Gaeumannomyces graminis var. tritici R3-111a-1.</title>
        <authorList>
            <consortium name="The Broad Institute Genome Sequencing Platform"/>
            <person name="Ma L.-J."/>
            <person name="Dead R."/>
            <person name="Young S.K."/>
            <person name="Zeng Q."/>
            <person name="Gargeya S."/>
            <person name="Fitzgerald M."/>
            <person name="Haas B."/>
            <person name="Abouelleil A."/>
            <person name="Alvarado L."/>
            <person name="Arachchi H.M."/>
            <person name="Berlin A."/>
            <person name="Brown A."/>
            <person name="Chapman S.B."/>
            <person name="Chen Z."/>
            <person name="Dunbar C."/>
            <person name="Freedman E."/>
            <person name="Gearin G."/>
            <person name="Gellesch M."/>
            <person name="Goldberg J."/>
            <person name="Griggs A."/>
            <person name="Gujja S."/>
            <person name="Heiman D."/>
            <person name="Howarth C."/>
            <person name="Larson L."/>
            <person name="Lui A."/>
            <person name="MacDonald P.J.P."/>
            <person name="Mehta T."/>
            <person name="Montmayeur A."/>
            <person name="Murphy C."/>
            <person name="Neiman D."/>
            <person name="Pearson M."/>
            <person name="Priest M."/>
            <person name="Roberts A."/>
            <person name="Saif S."/>
            <person name="Shea T."/>
            <person name="Shenoy N."/>
            <person name="Sisk P."/>
            <person name="Stolte C."/>
            <person name="Sykes S."/>
            <person name="Yandava C."/>
            <person name="Wortman J."/>
            <person name="Nusbaum C."/>
            <person name="Birren B."/>
        </authorList>
    </citation>
    <scope>NUCLEOTIDE SEQUENCE</scope>
    <source>
        <strain evidence="13">R3-111a-1</strain>
    </source>
</reference>
<accession>J3NZU7</accession>
<feature type="region of interest" description="Disordered" evidence="10">
    <location>
        <begin position="309"/>
        <end position="445"/>
    </location>
</feature>
<name>J3NZU7_GAET3</name>
<evidence type="ECO:0000313" key="13">
    <source>
        <dbReference type="EMBL" id="EJT76880.1"/>
    </source>
</evidence>
<reference evidence="13" key="2">
    <citation type="submission" date="2010-07" db="EMBL/GenBank/DDBJ databases">
        <authorList>
            <consortium name="The Broad Institute Genome Sequencing Platform"/>
            <consortium name="Broad Institute Genome Sequencing Center for Infectious Disease"/>
            <person name="Ma L.-J."/>
            <person name="Dead R."/>
            <person name="Young S."/>
            <person name="Zeng Q."/>
            <person name="Koehrsen M."/>
            <person name="Alvarado L."/>
            <person name="Berlin A."/>
            <person name="Chapman S.B."/>
            <person name="Chen Z."/>
            <person name="Freedman E."/>
            <person name="Gellesch M."/>
            <person name="Goldberg J."/>
            <person name="Griggs A."/>
            <person name="Gujja S."/>
            <person name="Heilman E.R."/>
            <person name="Heiman D."/>
            <person name="Hepburn T."/>
            <person name="Howarth C."/>
            <person name="Jen D."/>
            <person name="Larson L."/>
            <person name="Mehta T."/>
            <person name="Neiman D."/>
            <person name="Pearson M."/>
            <person name="Roberts A."/>
            <person name="Saif S."/>
            <person name="Shea T."/>
            <person name="Shenoy N."/>
            <person name="Sisk P."/>
            <person name="Stolte C."/>
            <person name="Sykes S."/>
            <person name="Walk T."/>
            <person name="White J."/>
            <person name="Yandava C."/>
            <person name="Haas B."/>
            <person name="Nusbaum C."/>
            <person name="Birren B."/>
        </authorList>
    </citation>
    <scope>NUCLEOTIDE SEQUENCE</scope>
    <source>
        <strain evidence="13">R3-111a-1</strain>
    </source>
</reference>
<evidence type="ECO:0000256" key="7">
    <source>
        <dbReference type="ARBA" id="ARBA00023306"/>
    </source>
</evidence>
<gene>
    <name evidence="14" type="primary">20347252</name>
    <name evidence="13" type="ORF">GGTG_06794</name>
</gene>
<feature type="compositionally biased region" description="Basic and acidic residues" evidence="10">
    <location>
        <begin position="338"/>
        <end position="351"/>
    </location>
</feature>
<sequence>MARLNEPPASADSLETLRRRFLRQNRDIARVNSNQSLRIRSLENECARLLSENLDLRGQVLRMEKELENNSASRVADHALEIKARMELQLLEMSSLLECLGLEPPTKRRSSNRERKMAKPRPSLFRSPPARRQRNPSVEEQDALAMQEGRMPPIHENKSYPRQTLSREEILALCSEAETSTDSPDLGPPPVSRFVEEDPVKTDSPTRALRLRVYSDAPLAAEAGSPLALNGQRSAQSPLPSPTKKVASPQPAKTESPRLILAEKPLAFDKPIATDKALTPRKALTSQKPLMADKPLTIETPLTLEKSPLATENVPAKSSSKRKFAVTDENEISNFAKSENEKPAGAREGKGKRSARGVSGTGRKDARPRALGVAPMARPALAAKSTNDDLMSPRKQPPTKAPMEAMEMAKPTPNLQSRPRDTHKASPPSIMLDLPNPSPPPVAEIHPSELAAASLDTQMMSPITPGRPSVLEKPCDTPPPLDISSAGDIARPSRRARAAVSYAEPSLRDKMRRPTKELTDAVSGEGKYKHRASINTKEETVSMIPSSATKGRATPVPPVASTERPVESVTMQRSPGVQSAAPLEVTGREPVTSPSARRMAAPSDVPNVNITSRRKQASTAGQSDGASSRADTRPEPTTNDLSSAKDVHQSNASAPMLDPYEFTTTSPAVERTTTVERASAPMRNSHARSSRRPVLREDVAAALKGEVAAAATQKTTRSAGSRKRASLATRNKPSMLEGRDDSEDDYGDSEAATDTSDRLSRRRSMMI</sequence>
<evidence type="ECO:0000259" key="12">
    <source>
        <dbReference type="Pfam" id="PF07558"/>
    </source>
</evidence>
<reference evidence="14" key="5">
    <citation type="submission" date="2018-04" db="UniProtKB">
        <authorList>
            <consortium name="EnsemblFungi"/>
        </authorList>
    </citation>
    <scope>IDENTIFICATION</scope>
    <source>
        <strain evidence="14">R3-111a-1</strain>
    </source>
</reference>
<feature type="compositionally biased region" description="Low complexity" evidence="10">
    <location>
        <begin position="700"/>
        <end position="711"/>
    </location>
</feature>
<dbReference type="GO" id="GO:0005634">
    <property type="term" value="C:nucleus"/>
    <property type="evidence" value="ECO:0007669"/>
    <property type="project" value="InterPro"/>
</dbReference>
<dbReference type="GO" id="GO:0045132">
    <property type="term" value="P:meiotic chromosome segregation"/>
    <property type="evidence" value="ECO:0007669"/>
    <property type="project" value="InterPro"/>
</dbReference>
<dbReference type="GO" id="GO:0051301">
    <property type="term" value="P:cell division"/>
    <property type="evidence" value="ECO:0007669"/>
    <property type="project" value="UniProtKB-KW"/>
</dbReference>
<feature type="region of interest" description="Disordered" evidence="10">
    <location>
        <begin position="224"/>
        <end position="258"/>
    </location>
</feature>
<dbReference type="Pfam" id="PF07558">
    <property type="entry name" value="Shugoshin_N"/>
    <property type="match status" value="1"/>
</dbReference>
<evidence type="ECO:0000256" key="4">
    <source>
        <dbReference type="ARBA" id="ARBA00022618"/>
    </source>
</evidence>
<feature type="compositionally biased region" description="Polar residues" evidence="10">
    <location>
        <begin position="662"/>
        <end position="676"/>
    </location>
</feature>
<dbReference type="GO" id="GO:0000779">
    <property type="term" value="C:condensed chromosome, centromeric region"/>
    <property type="evidence" value="ECO:0007669"/>
    <property type="project" value="UniProtKB-ARBA"/>
</dbReference>
<dbReference type="STRING" id="644352.J3NZU7"/>
<keyword evidence="3" id="KW-0158">Chromosome</keyword>
<evidence type="ECO:0000259" key="11">
    <source>
        <dbReference type="Pfam" id="PF07557"/>
    </source>
</evidence>
<dbReference type="VEuPathDB" id="FungiDB:GGTG_06794"/>
<dbReference type="RefSeq" id="XP_009222880.1">
    <property type="nucleotide sequence ID" value="XM_009224616.1"/>
</dbReference>
<reference evidence="14" key="4">
    <citation type="journal article" date="2015" name="G3 (Bethesda)">
        <title>Genome sequences of three phytopathogenic species of the Magnaporthaceae family of fungi.</title>
        <authorList>
            <person name="Okagaki L.H."/>
            <person name="Nunes C.C."/>
            <person name="Sailsbery J."/>
            <person name="Clay B."/>
            <person name="Brown D."/>
            <person name="John T."/>
            <person name="Oh Y."/>
            <person name="Young N."/>
            <person name="Fitzgerald M."/>
            <person name="Haas B.J."/>
            <person name="Zeng Q."/>
            <person name="Young S."/>
            <person name="Adiconis X."/>
            <person name="Fan L."/>
            <person name="Levin J.Z."/>
            <person name="Mitchell T.K."/>
            <person name="Okubara P.A."/>
            <person name="Farman M.L."/>
            <person name="Kohn L.M."/>
            <person name="Birren B."/>
            <person name="Ma L.-J."/>
            <person name="Dean R.A."/>
        </authorList>
    </citation>
    <scope>NUCLEOTIDE SEQUENCE</scope>
    <source>
        <strain evidence="14">R3-111a-1</strain>
    </source>
</reference>
<feature type="region of interest" description="Disordered" evidence="10">
    <location>
        <begin position="459"/>
        <end position="767"/>
    </location>
</feature>
<evidence type="ECO:0000256" key="1">
    <source>
        <dbReference type="ARBA" id="ARBA00004584"/>
    </source>
</evidence>
<feature type="compositionally biased region" description="Polar residues" evidence="10">
    <location>
        <begin position="606"/>
        <end position="626"/>
    </location>
</feature>
<keyword evidence="4" id="KW-0132">Cell division</keyword>